<dbReference type="Pfam" id="PF00578">
    <property type="entry name" value="AhpC-TSA"/>
    <property type="match status" value="1"/>
</dbReference>
<dbReference type="InterPro" id="IPR000866">
    <property type="entry name" value="AhpC/TSA"/>
</dbReference>
<sequence>MSVDPPEHNGTMVEKLDLPFTLLSDARGDLAKRCGLWNAEEGVAVPAIVVVDRSGVIRYLYAGHDFADRPGDDEVLGALDELPDASPGEGDGAVEIRVTAEEAETSTVRPDRPPITLEQLVPYYRGVFFATVALKRRFGELKDRAAFKEVNGYQQMTKEYAAAINETRDLKDGS</sequence>
<accession>A0A6J4QJC0</accession>
<dbReference type="GO" id="GO:0016209">
    <property type="term" value="F:antioxidant activity"/>
    <property type="evidence" value="ECO:0007669"/>
    <property type="project" value="InterPro"/>
</dbReference>
<gene>
    <name evidence="2" type="ORF">AVDCRST_MAG78-2801</name>
</gene>
<dbReference type="SUPFAM" id="SSF52833">
    <property type="entry name" value="Thioredoxin-like"/>
    <property type="match status" value="1"/>
</dbReference>
<organism evidence="2">
    <name type="scientific">uncultured Rubrobacteraceae bacterium</name>
    <dbReference type="NCBI Taxonomy" id="349277"/>
    <lineage>
        <taxon>Bacteria</taxon>
        <taxon>Bacillati</taxon>
        <taxon>Actinomycetota</taxon>
        <taxon>Rubrobacteria</taxon>
        <taxon>Rubrobacterales</taxon>
        <taxon>Rubrobacteraceae</taxon>
        <taxon>environmental samples</taxon>
    </lineage>
</organism>
<evidence type="ECO:0000259" key="1">
    <source>
        <dbReference type="Pfam" id="PF00578"/>
    </source>
</evidence>
<dbReference type="Gene3D" id="3.40.30.10">
    <property type="entry name" value="Glutaredoxin"/>
    <property type="match status" value="1"/>
</dbReference>
<dbReference type="GO" id="GO:0016491">
    <property type="term" value="F:oxidoreductase activity"/>
    <property type="evidence" value="ECO:0007669"/>
    <property type="project" value="InterPro"/>
</dbReference>
<feature type="domain" description="Alkyl hydroperoxide reductase subunit C/ Thiol specific antioxidant" evidence="1">
    <location>
        <begin position="2"/>
        <end position="59"/>
    </location>
</feature>
<protein>
    <recommendedName>
        <fullName evidence="1">Alkyl hydroperoxide reductase subunit C/ Thiol specific antioxidant domain-containing protein</fullName>
    </recommendedName>
</protein>
<dbReference type="InterPro" id="IPR036249">
    <property type="entry name" value="Thioredoxin-like_sf"/>
</dbReference>
<dbReference type="EMBL" id="CADCVB010000183">
    <property type="protein sequence ID" value="CAA9445122.1"/>
    <property type="molecule type" value="Genomic_DNA"/>
</dbReference>
<name>A0A6J4QJC0_9ACTN</name>
<proteinExistence type="predicted"/>
<reference evidence="2" key="1">
    <citation type="submission" date="2020-02" db="EMBL/GenBank/DDBJ databases">
        <authorList>
            <person name="Meier V. D."/>
        </authorList>
    </citation>
    <scope>NUCLEOTIDE SEQUENCE</scope>
    <source>
        <strain evidence="2">AVDCRST_MAG78</strain>
    </source>
</reference>
<dbReference type="AlphaFoldDB" id="A0A6J4QJC0"/>
<evidence type="ECO:0000313" key="2">
    <source>
        <dbReference type="EMBL" id="CAA9445122.1"/>
    </source>
</evidence>